<dbReference type="Proteomes" id="UP000007039">
    <property type="component" value="Chromosome"/>
</dbReference>
<dbReference type="CDD" id="cd00729">
    <property type="entry name" value="rubredoxin_SM"/>
    <property type="match status" value="1"/>
</dbReference>
<protein>
    <submittedName>
        <fullName evidence="5">Rubrerythrin</fullName>
    </submittedName>
</protein>
<sequence>MSETKSNLKEAFAGESQAYQKYVAFAKKAEKEGFKNVARLFKTTAEAERIHAEGHLNALEMVSSTTDNLKAAIEGETYEFTKMYPPMLEKAVADGHKAKIMFNFAVKAEEVHAKLYKKALEAVESGKDLENTDFYLCPVCGYIEFDAAPAKCPICGVASDKFVKVA</sequence>
<dbReference type="PANTHER" id="PTHR33746">
    <property type="entry name" value="RUBRERYTHRIN"/>
    <property type="match status" value="1"/>
</dbReference>
<organism evidence="5 6">
    <name type="scientific">Calditerrivibrio nitroreducens (strain DSM 19672 / NBRC 101217 / Yu37-1)</name>
    <dbReference type="NCBI Taxonomy" id="768670"/>
    <lineage>
        <taxon>Bacteria</taxon>
        <taxon>Pseudomonadati</taxon>
        <taxon>Deferribacterota</taxon>
        <taxon>Deferribacteres</taxon>
        <taxon>Deferribacterales</taxon>
        <taxon>Calditerrivibrionaceae</taxon>
    </lineage>
</organism>
<dbReference type="SUPFAM" id="SSF47240">
    <property type="entry name" value="Ferritin-like"/>
    <property type="match status" value="1"/>
</dbReference>
<dbReference type="GO" id="GO:0016491">
    <property type="term" value="F:oxidoreductase activity"/>
    <property type="evidence" value="ECO:0007669"/>
    <property type="project" value="InterPro"/>
</dbReference>
<dbReference type="RefSeq" id="WP_013450750.1">
    <property type="nucleotide sequence ID" value="NC_014758.1"/>
</dbReference>
<dbReference type="InterPro" id="IPR009040">
    <property type="entry name" value="Ferritin-like_diiron"/>
</dbReference>
<dbReference type="Gene3D" id="1.20.1260.10">
    <property type="match status" value="1"/>
</dbReference>
<accession>E4TFY7</accession>
<evidence type="ECO:0000313" key="5">
    <source>
        <dbReference type="EMBL" id="ADR18537.1"/>
    </source>
</evidence>
<feature type="domain" description="Rubredoxin-like" evidence="3">
    <location>
        <begin position="132"/>
        <end position="165"/>
    </location>
</feature>
<keyword evidence="2" id="KW-0249">Electron transport</keyword>
<reference key="1">
    <citation type="submission" date="2010-11" db="EMBL/GenBank/DDBJ databases">
        <title>The complete genome of chromosome of Calditerrivibrio nitroreducens DSM 19672.</title>
        <authorList>
            <consortium name="US DOE Joint Genome Institute (JGI-PGF)"/>
            <person name="Lucas S."/>
            <person name="Copeland A."/>
            <person name="Lapidus A."/>
            <person name="Bruce D."/>
            <person name="Goodwin L."/>
            <person name="Pitluck S."/>
            <person name="Kyrpides N."/>
            <person name="Mavromatis K."/>
            <person name="Ivanova N."/>
            <person name="Mikhailova N."/>
            <person name="Zeytun A."/>
            <person name="Brettin T."/>
            <person name="Detter J.C."/>
            <person name="Tapia R."/>
            <person name="Han C."/>
            <person name="Land M."/>
            <person name="Hauser L."/>
            <person name="Markowitz V."/>
            <person name="Cheng J.-F."/>
            <person name="Hugenholtz P."/>
            <person name="Woyke T."/>
            <person name="Wu D."/>
            <person name="Spring S."/>
            <person name="Schroeder M."/>
            <person name="Brambilla E."/>
            <person name="Klenk H.-P."/>
            <person name="Eisen J.A."/>
        </authorList>
    </citation>
    <scope>NUCLEOTIDE SEQUENCE [LARGE SCALE GENOMIC DNA]</scope>
    <source>
        <strain>DSM 19672</strain>
    </source>
</reference>
<dbReference type="AlphaFoldDB" id="E4TFY7"/>
<dbReference type="OrthoDB" id="9799749at2"/>
<name>E4TFY7_CALNY</name>
<dbReference type="eggNOG" id="COG1592">
    <property type="taxonomic scope" value="Bacteria"/>
</dbReference>
<keyword evidence="1" id="KW-0813">Transport</keyword>
<dbReference type="InterPro" id="IPR012347">
    <property type="entry name" value="Ferritin-like"/>
</dbReference>
<dbReference type="InterPro" id="IPR048574">
    <property type="entry name" value="RUBY_RBDX"/>
</dbReference>
<dbReference type="InterPro" id="IPR052753">
    <property type="entry name" value="Rbr2/Nigerythrin"/>
</dbReference>
<dbReference type="PANTHER" id="PTHR33746:SF4">
    <property type="entry name" value="RUBRERYTHRIN"/>
    <property type="match status" value="1"/>
</dbReference>
<keyword evidence="6" id="KW-1185">Reference proteome</keyword>
<dbReference type="STRING" id="768670.Calni_0625"/>
<evidence type="ECO:0000313" key="6">
    <source>
        <dbReference type="Proteomes" id="UP000007039"/>
    </source>
</evidence>
<dbReference type="PROSITE" id="PS50905">
    <property type="entry name" value="FERRITIN_LIKE"/>
    <property type="match status" value="1"/>
</dbReference>
<dbReference type="KEGG" id="cni:Calni_0625"/>
<dbReference type="InterPro" id="IPR024934">
    <property type="entry name" value="Rubredoxin-like_dom"/>
</dbReference>
<dbReference type="InterPro" id="IPR003251">
    <property type="entry name" value="Rr_diiron-bd_dom"/>
</dbReference>
<dbReference type="Pfam" id="PF21349">
    <property type="entry name" value="RUBY_RBDX"/>
    <property type="match status" value="1"/>
</dbReference>
<dbReference type="PROSITE" id="PS50903">
    <property type="entry name" value="RUBREDOXIN_LIKE"/>
    <property type="match status" value="1"/>
</dbReference>
<dbReference type="Gene3D" id="2.20.28.10">
    <property type="match status" value="1"/>
</dbReference>
<dbReference type="HOGENOM" id="CLU_095256_1_0_0"/>
<dbReference type="SUPFAM" id="SSF57802">
    <property type="entry name" value="Rubredoxin-like"/>
    <property type="match status" value="1"/>
</dbReference>
<gene>
    <name evidence="5" type="ordered locus">Calni_0625</name>
</gene>
<feature type="domain" description="Ferritin-like diiron" evidence="4">
    <location>
        <begin position="1"/>
        <end position="127"/>
    </location>
</feature>
<evidence type="ECO:0000259" key="4">
    <source>
        <dbReference type="PROSITE" id="PS50905"/>
    </source>
</evidence>
<evidence type="ECO:0000256" key="2">
    <source>
        <dbReference type="ARBA" id="ARBA00022982"/>
    </source>
</evidence>
<evidence type="ECO:0000259" key="3">
    <source>
        <dbReference type="PROSITE" id="PS50903"/>
    </source>
</evidence>
<dbReference type="InterPro" id="IPR009078">
    <property type="entry name" value="Ferritin-like_SF"/>
</dbReference>
<proteinExistence type="predicted"/>
<reference evidence="5 6" key="2">
    <citation type="journal article" date="2011" name="Stand. Genomic Sci.">
        <title>Complete genome sequence of Calditerrivibrio nitroreducens type strain (Yu37-1).</title>
        <authorList>
            <person name="Pitluck S."/>
            <person name="Sikorski J."/>
            <person name="Zeytun A."/>
            <person name="Lapidus A."/>
            <person name="Nolan M."/>
            <person name="Lucas S."/>
            <person name="Hammon N."/>
            <person name="Deshpande S."/>
            <person name="Cheng J.F."/>
            <person name="Tapia R."/>
            <person name="Han C."/>
            <person name="Goodwin L."/>
            <person name="Liolios K."/>
            <person name="Pagani I."/>
            <person name="Ivanova N."/>
            <person name="Mavromatis K."/>
            <person name="Pati A."/>
            <person name="Chen A."/>
            <person name="Palaniappan K."/>
            <person name="Hauser L."/>
            <person name="Chang Y.J."/>
            <person name="Jeffries C.D."/>
            <person name="Detter J.C."/>
            <person name="Brambilla E."/>
            <person name="Djao O.D."/>
            <person name="Rohde M."/>
            <person name="Spring S."/>
            <person name="Goker M."/>
            <person name="Woyke T."/>
            <person name="Bristow J."/>
            <person name="Eisen J.A."/>
            <person name="Markowitz V."/>
            <person name="Hugenholtz P."/>
            <person name="Kyrpides N.C."/>
            <person name="Klenk H.P."/>
            <person name="Land M."/>
        </authorList>
    </citation>
    <scope>NUCLEOTIDE SEQUENCE [LARGE SCALE GENOMIC DNA]</scope>
    <source>
        <strain evidence="6">DSM 19672 / NBRC 101217 / Yu37-1</strain>
    </source>
</reference>
<dbReference type="CDD" id="cd01041">
    <property type="entry name" value="Rubrerythrin"/>
    <property type="match status" value="1"/>
</dbReference>
<dbReference type="EMBL" id="CP002347">
    <property type="protein sequence ID" value="ADR18537.1"/>
    <property type="molecule type" value="Genomic_DNA"/>
</dbReference>
<dbReference type="GO" id="GO:0005506">
    <property type="term" value="F:iron ion binding"/>
    <property type="evidence" value="ECO:0007669"/>
    <property type="project" value="InterPro"/>
</dbReference>
<dbReference type="Pfam" id="PF02915">
    <property type="entry name" value="Rubrerythrin"/>
    <property type="match status" value="1"/>
</dbReference>
<evidence type="ECO:0000256" key="1">
    <source>
        <dbReference type="ARBA" id="ARBA00022448"/>
    </source>
</evidence>